<sequence>VKEKVYYWHKILKFGANNDEQIKYKDLFENGDKIIQTLSTTSQKHPQAVFSSRLLEYQNLPKPINSNNYG</sequence>
<feature type="non-terminal residue" evidence="1">
    <location>
        <position position="70"/>
    </location>
</feature>
<keyword evidence="2" id="KW-1185">Reference proteome</keyword>
<protein>
    <submittedName>
        <fullName evidence="1">5873_t:CDS:1</fullName>
    </submittedName>
</protein>
<evidence type="ECO:0000313" key="2">
    <source>
        <dbReference type="Proteomes" id="UP000789405"/>
    </source>
</evidence>
<reference evidence="1" key="1">
    <citation type="submission" date="2021-06" db="EMBL/GenBank/DDBJ databases">
        <authorList>
            <person name="Kallberg Y."/>
            <person name="Tangrot J."/>
            <person name="Rosling A."/>
        </authorList>
    </citation>
    <scope>NUCLEOTIDE SEQUENCE</scope>
    <source>
        <strain evidence="1">MA453B</strain>
    </source>
</reference>
<gene>
    <name evidence="1" type="ORF">DERYTH_LOCUS20893</name>
</gene>
<evidence type="ECO:0000313" key="1">
    <source>
        <dbReference type="EMBL" id="CAG8788367.1"/>
    </source>
</evidence>
<dbReference type="EMBL" id="CAJVPY010025522">
    <property type="protein sequence ID" value="CAG8788367.1"/>
    <property type="molecule type" value="Genomic_DNA"/>
</dbReference>
<accession>A0A9N9JPI4</accession>
<dbReference type="OrthoDB" id="2417533at2759"/>
<proteinExistence type="predicted"/>
<organism evidence="1 2">
    <name type="scientific">Dentiscutata erythropus</name>
    <dbReference type="NCBI Taxonomy" id="1348616"/>
    <lineage>
        <taxon>Eukaryota</taxon>
        <taxon>Fungi</taxon>
        <taxon>Fungi incertae sedis</taxon>
        <taxon>Mucoromycota</taxon>
        <taxon>Glomeromycotina</taxon>
        <taxon>Glomeromycetes</taxon>
        <taxon>Diversisporales</taxon>
        <taxon>Gigasporaceae</taxon>
        <taxon>Dentiscutata</taxon>
    </lineage>
</organism>
<dbReference type="AlphaFoldDB" id="A0A9N9JPI4"/>
<name>A0A9N9JPI4_9GLOM</name>
<feature type="non-terminal residue" evidence="1">
    <location>
        <position position="1"/>
    </location>
</feature>
<dbReference type="Proteomes" id="UP000789405">
    <property type="component" value="Unassembled WGS sequence"/>
</dbReference>
<comment type="caution">
    <text evidence="1">The sequence shown here is derived from an EMBL/GenBank/DDBJ whole genome shotgun (WGS) entry which is preliminary data.</text>
</comment>